<keyword evidence="4" id="KW-1185">Reference proteome</keyword>
<dbReference type="GO" id="GO:0006281">
    <property type="term" value="P:DNA repair"/>
    <property type="evidence" value="ECO:0007669"/>
    <property type="project" value="TreeGrafter"/>
</dbReference>
<dbReference type="Pfam" id="PF01454">
    <property type="entry name" value="MAGE"/>
    <property type="match status" value="1"/>
</dbReference>
<evidence type="ECO:0000313" key="4">
    <source>
        <dbReference type="Proteomes" id="UP000243515"/>
    </source>
</evidence>
<protein>
    <recommendedName>
        <fullName evidence="2">MAGE domain-containing protein</fullName>
    </recommendedName>
</protein>
<name>A0A232LVS9_9EURO</name>
<feature type="compositionally biased region" description="Acidic residues" evidence="1">
    <location>
        <begin position="272"/>
        <end position="285"/>
    </location>
</feature>
<organism evidence="3 4">
    <name type="scientific">Elaphomyces granulatus</name>
    <dbReference type="NCBI Taxonomy" id="519963"/>
    <lineage>
        <taxon>Eukaryota</taxon>
        <taxon>Fungi</taxon>
        <taxon>Dikarya</taxon>
        <taxon>Ascomycota</taxon>
        <taxon>Pezizomycotina</taxon>
        <taxon>Eurotiomycetes</taxon>
        <taxon>Eurotiomycetidae</taxon>
        <taxon>Eurotiales</taxon>
        <taxon>Elaphomycetaceae</taxon>
        <taxon>Elaphomyces</taxon>
    </lineage>
</organism>
<feature type="region of interest" description="Disordered" evidence="1">
    <location>
        <begin position="1"/>
        <end position="51"/>
    </location>
</feature>
<dbReference type="InterPro" id="IPR041898">
    <property type="entry name" value="MAGE_WH1"/>
</dbReference>
<dbReference type="Gene3D" id="1.10.10.1200">
    <property type="entry name" value="MAGE homology domain, winged helix WH1 motif"/>
    <property type="match status" value="1"/>
</dbReference>
<dbReference type="GO" id="GO:0005634">
    <property type="term" value="C:nucleus"/>
    <property type="evidence" value="ECO:0007669"/>
    <property type="project" value="TreeGrafter"/>
</dbReference>
<dbReference type="PANTHER" id="PTHR11736:SF14">
    <property type="entry name" value="NSE3 HOMOLOG, SMC5-SMC6 COMPLEX COMPONENT"/>
    <property type="match status" value="1"/>
</dbReference>
<dbReference type="EMBL" id="NPHW01004308">
    <property type="protein sequence ID" value="OXV08128.1"/>
    <property type="molecule type" value="Genomic_DNA"/>
</dbReference>
<dbReference type="Proteomes" id="UP000243515">
    <property type="component" value="Unassembled WGS sequence"/>
</dbReference>
<feature type="compositionally biased region" description="Basic and acidic residues" evidence="1">
    <location>
        <begin position="286"/>
        <end position="317"/>
    </location>
</feature>
<dbReference type="SMART" id="SM01373">
    <property type="entry name" value="MAGE"/>
    <property type="match status" value="1"/>
</dbReference>
<proteinExistence type="predicted"/>
<evidence type="ECO:0000256" key="1">
    <source>
        <dbReference type="SAM" id="MobiDB-lite"/>
    </source>
</evidence>
<evidence type="ECO:0000313" key="3">
    <source>
        <dbReference type="EMBL" id="OXV08128.1"/>
    </source>
</evidence>
<comment type="caution">
    <text evidence="3">The sequence shown here is derived from an EMBL/GenBank/DDBJ whole genome shotgun (WGS) entry which is preliminary data.</text>
</comment>
<accession>A0A232LVS9</accession>
<dbReference type="AlphaFoldDB" id="A0A232LVS9"/>
<dbReference type="InterPro" id="IPR002190">
    <property type="entry name" value="MHD_dom"/>
</dbReference>
<feature type="region of interest" description="Disordered" evidence="1">
    <location>
        <begin position="268"/>
        <end position="344"/>
    </location>
</feature>
<feature type="domain" description="MAGE" evidence="2">
    <location>
        <begin position="64"/>
        <end position="259"/>
    </location>
</feature>
<dbReference type="InterPro" id="IPR037445">
    <property type="entry name" value="MAGE"/>
</dbReference>
<sequence length="344" mass="38263">MPRKRRSRPEPDDVASPSNEEAAADGVHPTRRGAEEDEDQESVASDEGVGIRTPSNIDVMVKKLVRLALASEYSRLPIRRADISAKVLGEQGSRQFKSVFDQAQNVLKVRFGMELTELPGREKITITQRRAAQRIEKPSTASKSWSLTSTLPEAYRIPKILPPTKAPSSSHESTYVALYTFLVTVITLSGGAIPEQRLDRYLKRTNADSYTPIERTDRLLQRLCKDGYLVRNREIDGGEEIVEYLVGPRGKIEVGEAGVAGLVREVYGRTDPDEDAPGQNEEADDFEKRLERSLVASRREKPRAGPDQGGDGHEPGRADAQGTTKKNQTNRRRRRPSDGDDSDD</sequence>
<gene>
    <name evidence="3" type="ORF">Egran_04109</name>
</gene>
<dbReference type="OrthoDB" id="205198at2759"/>
<evidence type="ECO:0000259" key="2">
    <source>
        <dbReference type="SMART" id="SM01373"/>
    </source>
</evidence>
<dbReference type="Gene3D" id="1.10.10.1210">
    <property type="entry name" value="MAGE homology domain, winged helix WH2 motif"/>
    <property type="match status" value="1"/>
</dbReference>
<dbReference type="InterPro" id="IPR041899">
    <property type="entry name" value="MAGE_WH2"/>
</dbReference>
<dbReference type="PANTHER" id="PTHR11736">
    <property type="entry name" value="MELANOMA-ASSOCIATED ANTIGEN MAGE ANTIGEN"/>
    <property type="match status" value="1"/>
</dbReference>
<reference evidence="3 4" key="1">
    <citation type="journal article" date="2015" name="Environ. Microbiol.">
        <title>Metagenome sequence of Elaphomyces granulatus from sporocarp tissue reveals Ascomycota ectomycorrhizal fingerprints of genome expansion and a Proteobacteria-rich microbiome.</title>
        <authorList>
            <person name="Quandt C.A."/>
            <person name="Kohler A."/>
            <person name="Hesse C.N."/>
            <person name="Sharpton T.J."/>
            <person name="Martin F."/>
            <person name="Spatafora J.W."/>
        </authorList>
    </citation>
    <scope>NUCLEOTIDE SEQUENCE [LARGE SCALE GENOMIC DNA]</scope>
    <source>
        <strain evidence="3 4">OSC145934</strain>
    </source>
</reference>